<proteinExistence type="predicted"/>
<reference evidence="2" key="1">
    <citation type="submission" date="2023-03" db="EMBL/GenBank/DDBJ databases">
        <title>MT1 and MT2 Draft Genomes of Novel Species.</title>
        <authorList>
            <person name="Venkateswaran K."/>
        </authorList>
    </citation>
    <scope>NUCLEOTIDE SEQUENCE</scope>
    <source>
        <strain evidence="2">F6_8S_P_1A</strain>
    </source>
</reference>
<protein>
    <submittedName>
        <fullName evidence="2">Uncharacterized protein</fullName>
    </submittedName>
</protein>
<sequence>MTDAKENWPETPSGEPIDVDAIAEGGDDVGPYDADGFVEPEHDEYDPLEDDDGN</sequence>
<evidence type="ECO:0000313" key="3">
    <source>
        <dbReference type="Proteomes" id="UP001174210"/>
    </source>
</evidence>
<organism evidence="2 3">
    <name type="scientific">Leifsonia virtsii</name>
    <dbReference type="NCBI Taxonomy" id="3035915"/>
    <lineage>
        <taxon>Bacteria</taxon>
        <taxon>Bacillati</taxon>
        <taxon>Actinomycetota</taxon>
        <taxon>Actinomycetes</taxon>
        <taxon>Micrococcales</taxon>
        <taxon>Microbacteriaceae</taxon>
        <taxon>Leifsonia</taxon>
    </lineage>
</organism>
<evidence type="ECO:0000313" key="2">
    <source>
        <dbReference type="EMBL" id="MDN4599422.1"/>
    </source>
</evidence>
<keyword evidence="3" id="KW-1185">Reference proteome</keyword>
<dbReference type="EMBL" id="JAROCB010000007">
    <property type="protein sequence ID" value="MDN4599422.1"/>
    <property type="molecule type" value="Genomic_DNA"/>
</dbReference>
<dbReference type="Proteomes" id="UP001174210">
    <property type="component" value="Unassembled WGS sequence"/>
</dbReference>
<gene>
    <name evidence="2" type="ORF">P5G59_19895</name>
</gene>
<comment type="caution">
    <text evidence="2">The sequence shown here is derived from an EMBL/GenBank/DDBJ whole genome shotgun (WGS) entry which is preliminary data.</text>
</comment>
<feature type="region of interest" description="Disordered" evidence="1">
    <location>
        <begin position="1"/>
        <end position="54"/>
    </location>
</feature>
<evidence type="ECO:0000256" key="1">
    <source>
        <dbReference type="SAM" id="MobiDB-lite"/>
    </source>
</evidence>
<accession>A0ABT8J342</accession>
<dbReference type="RefSeq" id="WP_301220764.1">
    <property type="nucleotide sequence ID" value="NZ_JAROCB010000007.1"/>
</dbReference>
<name>A0ABT8J342_9MICO</name>
<feature type="compositionally biased region" description="Acidic residues" evidence="1">
    <location>
        <begin position="36"/>
        <end position="54"/>
    </location>
</feature>